<proteinExistence type="inferred from homology"/>
<dbReference type="InterPro" id="IPR051803">
    <property type="entry name" value="TA_system_RelE-like_toxin"/>
</dbReference>
<dbReference type="EMBL" id="FMYK01000001">
    <property type="protein sequence ID" value="SDB87440.1"/>
    <property type="molecule type" value="Genomic_DNA"/>
</dbReference>
<name>A0A1G6GZF5_9GAMM</name>
<protein>
    <submittedName>
        <fullName evidence="3">Plasmid stabilization system protein ParE</fullName>
    </submittedName>
</protein>
<dbReference type="RefSeq" id="WP_092615696.1">
    <property type="nucleotide sequence ID" value="NZ_FMYK01000001.1"/>
</dbReference>
<dbReference type="AlphaFoldDB" id="A0A1G6GZF5"/>
<gene>
    <name evidence="3" type="ORF">SAMN05421749_101599</name>
</gene>
<dbReference type="PANTHER" id="PTHR33755">
    <property type="entry name" value="TOXIN PARE1-RELATED"/>
    <property type="match status" value="1"/>
</dbReference>
<keyword evidence="4" id="KW-1185">Reference proteome</keyword>
<comment type="similarity">
    <text evidence="1">Belongs to the RelE toxin family.</text>
</comment>
<dbReference type="Pfam" id="PF05016">
    <property type="entry name" value="ParE_toxin"/>
    <property type="match status" value="1"/>
</dbReference>
<organism evidence="3 4">
    <name type="scientific">Acinetobacter marinus</name>
    <dbReference type="NCBI Taxonomy" id="281375"/>
    <lineage>
        <taxon>Bacteria</taxon>
        <taxon>Pseudomonadati</taxon>
        <taxon>Pseudomonadota</taxon>
        <taxon>Gammaproteobacteria</taxon>
        <taxon>Moraxellales</taxon>
        <taxon>Moraxellaceae</taxon>
        <taxon>Acinetobacter</taxon>
    </lineage>
</organism>
<evidence type="ECO:0000313" key="4">
    <source>
        <dbReference type="Proteomes" id="UP000242317"/>
    </source>
</evidence>
<accession>A0A1G6GZF5</accession>
<dbReference type="OrthoDB" id="9798046at2"/>
<dbReference type="Gene3D" id="3.30.2310.20">
    <property type="entry name" value="RelE-like"/>
    <property type="match status" value="1"/>
</dbReference>
<evidence type="ECO:0000256" key="2">
    <source>
        <dbReference type="ARBA" id="ARBA00022649"/>
    </source>
</evidence>
<evidence type="ECO:0000313" key="3">
    <source>
        <dbReference type="EMBL" id="SDB87440.1"/>
    </source>
</evidence>
<dbReference type="PANTHER" id="PTHR33755:SF6">
    <property type="entry name" value="PLASMID STABILIZATION SYSTEM PROTEIN"/>
    <property type="match status" value="1"/>
</dbReference>
<dbReference type="InterPro" id="IPR007712">
    <property type="entry name" value="RelE/ParE_toxin"/>
</dbReference>
<sequence length="101" mass="11660">MKIQFSTKAKADLLHIAVFIAQDNPDRAFTFTDELEQKCLSIGDMPKAFQIVAELVELGVRRRIYQNYSIFFTIESESIFIIRVLNSTVDYATLFEQKSCE</sequence>
<evidence type="ECO:0000256" key="1">
    <source>
        <dbReference type="ARBA" id="ARBA00006226"/>
    </source>
</evidence>
<dbReference type="InterPro" id="IPR035093">
    <property type="entry name" value="RelE/ParE_toxin_dom_sf"/>
</dbReference>
<dbReference type="Proteomes" id="UP000242317">
    <property type="component" value="Unassembled WGS sequence"/>
</dbReference>
<keyword evidence="2" id="KW-1277">Toxin-antitoxin system</keyword>
<reference evidence="4" key="1">
    <citation type="submission" date="2016-09" db="EMBL/GenBank/DDBJ databases">
        <authorList>
            <person name="Varghese N."/>
            <person name="Submissions S."/>
        </authorList>
    </citation>
    <scope>NUCLEOTIDE SEQUENCE [LARGE SCALE GENOMIC DNA]</scope>
    <source>
        <strain evidence="4">ANC 3699</strain>
    </source>
</reference>